<evidence type="ECO:0008006" key="3">
    <source>
        <dbReference type="Google" id="ProtNLM"/>
    </source>
</evidence>
<dbReference type="RefSeq" id="WP_273928164.1">
    <property type="nucleotide sequence ID" value="NZ_JAQSIO010000007.1"/>
</dbReference>
<protein>
    <recommendedName>
        <fullName evidence="3">PD-(D/E)XK endonuclease-like domain-containing protein</fullName>
    </recommendedName>
</protein>
<name>A0ABT5MJ23_9BURK</name>
<keyword evidence="2" id="KW-1185">Reference proteome</keyword>
<evidence type="ECO:0000313" key="2">
    <source>
        <dbReference type="Proteomes" id="UP001528672"/>
    </source>
</evidence>
<accession>A0ABT5MJ23</accession>
<reference evidence="1 2" key="1">
    <citation type="submission" date="2023-02" db="EMBL/GenBank/DDBJ databases">
        <title>Bacterial whole genome sequence for Curvibacter sp. HBC28.</title>
        <authorList>
            <person name="Le V."/>
            <person name="Ko S.-R."/>
            <person name="Ahn C.-Y."/>
            <person name="Oh H.-M."/>
        </authorList>
    </citation>
    <scope>NUCLEOTIDE SEQUENCE [LARGE SCALE GENOMIC DNA]</scope>
    <source>
        <strain evidence="1 2">HBC28</strain>
    </source>
</reference>
<dbReference type="Proteomes" id="UP001528672">
    <property type="component" value="Unassembled WGS sequence"/>
</dbReference>
<proteinExistence type="predicted"/>
<dbReference type="EMBL" id="JAQSIO010000007">
    <property type="protein sequence ID" value="MDD0816411.1"/>
    <property type="molecule type" value="Genomic_DNA"/>
</dbReference>
<sequence>MSDSTLKRLCEILAKRCPETIDLLTAVTEAEFDEAFAPWLAQAIHGLETNSKNFAALGETGLVAALAMGLRMPGLTVIQEGNSNGHVDLTVSLDHSHPQLFSLGEAKVYDGPELHKKGLAQLMERYMTGREAQCLMLSFVQKKDIAGIAKKLRDDLDESLPSSQQGKSAAMPAKWAFKTTHKHSSGDLRSVAHYSCNLFNPVVGASSTSEA</sequence>
<organism evidence="1 2">
    <name type="scientific">Curvibacter microcysteis</name>
    <dbReference type="NCBI Taxonomy" id="3026419"/>
    <lineage>
        <taxon>Bacteria</taxon>
        <taxon>Pseudomonadati</taxon>
        <taxon>Pseudomonadota</taxon>
        <taxon>Betaproteobacteria</taxon>
        <taxon>Burkholderiales</taxon>
        <taxon>Comamonadaceae</taxon>
        <taxon>Curvibacter</taxon>
    </lineage>
</organism>
<gene>
    <name evidence="1" type="ORF">PSQ39_17360</name>
</gene>
<evidence type="ECO:0000313" key="1">
    <source>
        <dbReference type="EMBL" id="MDD0816411.1"/>
    </source>
</evidence>
<comment type="caution">
    <text evidence="1">The sequence shown here is derived from an EMBL/GenBank/DDBJ whole genome shotgun (WGS) entry which is preliminary data.</text>
</comment>